<dbReference type="InterPro" id="IPR036390">
    <property type="entry name" value="WH_DNA-bd_sf"/>
</dbReference>
<evidence type="ECO:0000256" key="2">
    <source>
        <dbReference type="ARBA" id="ARBA00023125"/>
    </source>
</evidence>
<evidence type="ECO:0000256" key="3">
    <source>
        <dbReference type="ARBA" id="ARBA00023163"/>
    </source>
</evidence>
<keyword evidence="3" id="KW-0804">Transcription</keyword>
<keyword evidence="6" id="KW-1185">Reference proteome</keyword>
<accession>A0ABP6JRV9</accession>
<proteinExistence type="predicted"/>
<protein>
    <submittedName>
        <fullName evidence="5">MarR family transcriptional regulator</fullName>
    </submittedName>
</protein>
<keyword evidence="2" id="KW-0238">DNA-binding</keyword>
<dbReference type="PROSITE" id="PS01117">
    <property type="entry name" value="HTH_MARR_1"/>
    <property type="match status" value="1"/>
</dbReference>
<dbReference type="RefSeq" id="WP_344495316.1">
    <property type="nucleotide sequence ID" value="NZ_BAAAUD010000033.1"/>
</dbReference>
<dbReference type="Proteomes" id="UP001500403">
    <property type="component" value="Unassembled WGS sequence"/>
</dbReference>
<organism evidence="5 6">
    <name type="scientific">Streptomyces enissocaesilis</name>
    <dbReference type="NCBI Taxonomy" id="332589"/>
    <lineage>
        <taxon>Bacteria</taxon>
        <taxon>Bacillati</taxon>
        <taxon>Actinomycetota</taxon>
        <taxon>Actinomycetes</taxon>
        <taxon>Kitasatosporales</taxon>
        <taxon>Streptomycetaceae</taxon>
        <taxon>Streptomyces</taxon>
        <taxon>Streptomyces rochei group</taxon>
    </lineage>
</organism>
<evidence type="ECO:0000259" key="4">
    <source>
        <dbReference type="PROSITE" id="PS50995"/>
    </source>
</evidence>
<sequence length="150" mass="15909">MAETIRTTPTKAQLMERIAEAFSGYYGDFSLAAAEAGLTASQAKTLGVLRAAPASMRALATTLACDASNITGIVDRLEKRDLVRREVSPTDRRVKNVVLTPAGEETVDAIRARMHTTHAALDALDDSGRAILHDLLGRVFCGARGPGTTA</sequence>
<comment type="caution">
    <text evidence="5">The sequence shown here is derived from an EMBL/GenBank/DDBJ whole genome shotgun (WGS) entry which is preliminary data.</text>
</comment>
<evidence type="ECO:0000313" key="5">
    <source>
        <dbReference type="EMBL" id="GAA2943051.1"/>
    </source>
</evidence>
<gene>
    <name evidence="5" type="ORF">GCM10010446_30430</name>
</gene>
<dbReference type="InterPro" id="IPR023187">
    <property type="entry name" value="Tscrpt_reg_MarR-type_CS"/>
</dbReference>
<evidence type="ECO:0000313" key="6">
    <source>
        <dbReference type="Proteomes" id="UP001500403"/>
    </source>
</evidence>
<dbReference type="Gene3D" id="1.10.10.10">
    <property type="entry name" value="Winged helix-like DNA-binding domain superfamily/Winged helix DNA-binding domain"/>
    <property type="match status" value="1"/>
</dbReference>
<dbReference type="PANTHER" id="PTHR33164:SF99">
    <property type="entry name" value="MARR FAMILY REGULATORY PROTEIN"/>
    <property type="match status" value="1"/>
</dbReference>
<dbReference type="EMBL" id="BAAAUD010000033">
    <property type="protein sequence ID" value="GAA2943051.1"/>
    <property type="molecule type" value="Genomic_DNA"/>
</dbReference>
<evidence type="ECO:0000256" key="1">
    <source>
        <dbReference type="ARBA" id="ARBA00023015"/>
    </source>
</evidence>
<dbReference type="PANTHER" id="PTHR33164">
    <property type="entry name" value="TRANSCRIPTIONAL REGULATOR, MARR FAMILY"/>
    <property type="match status" value="1"/>
</dbReference>
<dbReference type="InterPro" id="IPR039422">
    <property type="entry name" value="MarR/SlyA-like"/>
</dbReference>
<dbReference type="InterPro" id="IPR036388">
    <property type="entry name" value="WH-like_DNA-bd_sf"/>
</dbReference>
<dbReference type="SMART" id="SM00347">
    <property type="entry name" value="HTH_MARR"/>
    <property type="match status" value="1"/>
</dbReference>
<feature type="domain" description="HTH marR-type" evidence="4">
    <location>
        <begin position="8"/>
        <end position="141"/>
    </location>
</feature>
<name>A0ABP6JRV9_9ACTN</name>
<dbReference type="PROSITE" id="PS50995">
    <property type="entry name" value="HTH_MARR_2"/>
    <property type="match status" value="1"/>
</dbReference>
<reference evidence="6" key="1">
    <citation type="journal article" date="2019" name="Int. J. Syst. Evol. Microbiol.">
        <title>The Global Catalogue of Microorganisms (GCM) 10K type strain sequencing project: providing services to taxonomists for standard genome sequencing and annotation.</title>
        <authorList>
            <consortium name="The Broad Institute Genomics Platform"/>
            <consortium name="The Broad Institute Genome Sequencing Center for Infectious Disease"/>
            <person name="Wu L."/>
            <person name="Ma J."/>
        </authorList>
    </citation>
    <scope>NUCLEOTIDE SEQUENCE [LARGE SCALE GENOMIC DNA]</scope>
    <source>
        <strain evidence="6">JCM 9088</strain>
    </source>
</reference>
<keyword evidence="1" id="KW-0805">Transcription regulation</keyword>
<dbReference type="PRINTS" id="PR00598">
    <property type="entry name" value="HTHMARR"/>
</dbReference>
<dbReference type="InterPro" id="IPR000835">
    <property type="entry name" value="HTH_MarR-typ"/>
</dbReference>
<dbReference type="SUPFAM" id="SSF46785">
    <property type="entry name" value="Winged helix' DNA-binding domain"/>
    <property type="match status" value="1"/>
</dbReference>
<dbReference type="Pfam" id="PF12802">
    <property type="entry name" value="MarR_2"/>
    <property type="match status" value="1"/>
</dbReference>